<dbReference type="InterPro" id="IPR001715">
    <property type="entry name" value="CH_dom"/>
</dbReference>
<dbReference type="Proteomes" id="UP001642409">
    <property type="component" value="Unassembled WGS sequence"/>
</dbReference>
<dbReference type="PROSITE" id="PS50021">
    <property type="entry name" value="CH"/>
    <property type="match status" value="1"/>
</dbReference>
<dbReference type="EMBL" id="CAXDID020000137">
    <property type="protein sequence ID" value="CAL6037558.1"/>
    <property type="molecule type" value="Genomic_DNA"/>
</dbReference>
<evidence type="ECO:0000259" key="1">
    <source>
        <dbReference type="PROSITE" id="PS50021"/>
    </source>
</evidence>
<protein>
    <submittedName>
        <fullName evidence="2">Rab-like_protein</fullName>
    </submittedName>
</protein>
<evidence type="ECO:0000313" key="2">
    <source>
        <dbReference type="EMBL" id="CAL6037558.1"/>
    </source>
</evidence>
<comment type="caution">
    <text evidence="2">The sequence shown here is derived from an EMBL/GenBank/DDBJ whole genome shotgun (WGS) entry which is preliminary data.</text>
</comment>
<accession>A0ABP1JFJ8</accession>
<sequence>MSDLDIDSQELEQLEANAKISIYQIYTSVDQTLSLQQLLRSGVILGELCNSIEPSCINLISEETNEAYIQNLSQVRNQLLKIGLTEEQLFDINEVQSPTPSNFTIYSLSKVSIGLCTMVINQNCPKCSLCGFQQELFRCVDCNQLFCNHITANPYESHLFWHALAFNHFQFKQIDANQVSSREIISNTGEKYLLLVQVAQSEHSKSFLCKSKNNFMLIHVQSYDTFKSESHLSKISSLKQSCKKIINPSHFFANSNSQPIICFIQPLPVLKPKLEKLSVKNQLIILLDIITSFINLQNTNCPFDLNDNQIYFYLEQELIPDTKWRAKILPLQLTDGVQGEFWDFYENGDEVVYAVGIIIQKLFVNCENAFVQQICDQMVCDPQERISLCSVKNILMGFDILSNVEKIIYERNELPTFMQKAIKINQNFKNEKEIEWKYGFYYDSAFQQQYSVKINSNEDVTKQLAKRFKEQQFAIMDNKLILSTNNLHEIFENENVINIWIPLQITLADYLQRIPASQKYVQSQKILNILCQQVFDQYYSHDIDISIESTIIAILENGEIQPFFVNNQNTQLHKTEQTQFYIMASQLLTNIYPYYNEQIIQPPFFIPSEDKQVLIDLLNGETLQRELFSTKQNNFSSPKYTVVSIVDQVRKILIAHPELTELVNYFAHGNTYWQHCNQIIQFEGQLCTDIKPEVQNILNVLKEHQLKVNNVCCSDFIEVQNTILLNNLQKLELVDDE</sequence>
<reference evidence="2 3" key="1">
    <citation type="submission" date="2024-07" db="EMBL/GenBank/DDBJ databases">
        <authorList>
            <person name="Akdeniz Z."/>
        </authorList>
    </citation>
    <scope>NUCLEOTIDE SEQUENCE [LARGE SCALE GENOMIC DNA]</scope>
</reference>
<organism evidence="2 3">
    <name type="scientific">Hexamita inflata</name>
    <dbReference type="NCBI Taxonomy" id="28002"/>
    <lineage>
        <taxon>Eukaryota</taxon>
        <taxon>Metamonada</taxon>
        <taxon>Diplomonadida</taxon>
        <taxon>Hexamitidae</taxon>
        <taxon>Hexamitinae</taxon>
        <taxon>Hexamita</taxon>
    </lineage>
</organism>
<keyword evidence="3" id="KW-1185">Reference proteome</keyword>
<dbReference type="InterPro" id="IPR036872">
    <property type="entry name" value="CH_dom_sf"/>
</dbReference>
<gene>
    <name evidence="2" type="ORF">HINF_LOCUS36945</name>
</gene>
<feature type="domain" description="Calponin-homology (CH)" evidence="1">
    <location>
        <begin position="9"/>
        <end position="115"/>
    </location>
</feature>
<dbReference type="Gene3D" id="1.10.418.10">
    <property type="entry name" value="Calponin-like domain"/>
    <property type="match status" value="1"/>
</dbReference>
<evidence type="ECO:0000313" key="3">
    <source>
        <dbReference type="Proteomes" id="UP001642409"/>
    </source>
</evidence>
<dbReference type="SUPFAM" id="SSF47576">
    <property type="entry name" value="Calponin-homology domain, CH-domain"/>
    <property type="match status" value="1"/>
</dbReference>
<name>A0ABP1JFJ8_9EUKA</name>
<proteinExistence type="predicted"/>